<name>A0A2D0JPJ3_9GAMM</name>
<dbReference type="CDD" id="cd03801">
    <property type="entry name" value="GT4_PimA-like"/>
    <property type="match status" value="1"/>
</dbReference>
<dbReference type="SUPFAM" id="SSF53756">
    <property type="entry name" value="UDP-Glycosyltransferase/glycogen phosphorylase"/>
    <property type="match status" value="1"/>
</dbReference>
<dbReference type="PANTHER" id="PTHR12526">
    <property type="entry name" value="GLYCOSYLTRANSFERASE"/>
    <property type="match status" value="1"/>
</dbReference>
<organism evidence="2 3">
    <name type="scientific">Xenorhabdus miraniensis</name>
    <dbReference type="NCBI Taxonomy" id="351674"/>
    <lineage>
        <taxon>Bacteria</taxon>
        <taxon>Pseudomonadati</taxon>
        <taxon>Pseudomonadota</taxon>
        <taxon>Gammaproteobacteria</taxon>
        <taxon>Enterobacterales</taxon>
        <taxon>Morganellaceae</taxon>
        <taxon>Xenorhabdus</taxon>
    </lineage>
</organism>
<protein>
    <submittedName>
        <fullName evidence="2">WbcN protein</fullName>
    </submittedName>
</protein>
<evidence type="ECO:0000313" key="2">
    <source>
        <dbReference type="EMBL" id="PHM48228.1"/>
    </source>
</evidence>
<keyword evidence="3" id="KW-1185">Reference proteome</keyword>
<dbReference type="GO" id="GO:0016757">
    <property type="term" value="F:glycosyltransferase activity"/>
    <property type="evidence" value="ECO:0007669"/>
    <property type="project" value="InterPro"/>
</dbReference>
<dbReference type="Proteomes" id="UP000221980">
    <property type="component" value="Unassembled WGS sequence"/>
</dbReference>
<dbReference type="OrthoDB" id="9777346at2"/>
<gene>
    <name evidence="2" type="ORF">Xmir_02566</name>
</gene>
<proteinExistence type="predicted"/>
<dbReference type="RefSeq" id="WP_099114635.1">
    <property type="nucleotide sequence ID" value="NZ_CAWNQI010000024.1"/>
</dbReference>
<dbReference type="EMBL" id="NITZ01000012">
    <property type="protein sequence ID" value="PHM48228.1"/>
    <property type="molecule type" value="Genomic_DNA"/>
</dbReference>
<feature type="domain" description="Glycosyl transferase family 1" evidence="1">
    <location>
        <begin position="219"/>
        <end position="393"/>
    </location>
</feature>
<sequence length="428" mass="48805">MSKKPMTIFILSREYPPFTIGGISTVTCSLAEGISTLIDGDVVVITNTTEMTNSYELNNNLHIYRVANEDIYTSYSDLSDTVIKSHHRILKGINYLVSKLGRPDIILLPDLFCFPEAKVISKIYKCPIVNILSQDFRKITPYDKNKFHMVSNSISANHYSLFSLEEKSLRMSDYNIFVSNSLSKSINENYDININNQSVIYLGVIPNEMAKLTNDEHIEIRRKLASTKDILFVSCGRLVPVKGMNYLIEAFYLLKKKNSNVKLIIIGIGPELTYLQDMVKKYNLEEHVIFLGNMPREDVLKHFKVADIAVIPSIWESFCYVAAELMGIGKPIICSGVDSLNELIRDNIDGIKVPIYIENEKRTLKPIDIFHGMLRFIEEPNTANRMAESAKKRVQTKFNNDLFVNKVMAICNALLTEKITEVFDDTRR</sequence>
<dbReference type="AlphaFoldDB" id="A0A2D0JPJ3"/>
<dbReference type="PANTHER" id="PTHR12526:SF625">
    <property type="entry name" value="PHOSPHATIDYLINOSITOL GLYCAN-CLASS A"/>
    <property type="match status" value="1"/>
</dbReference>
<dbReference type="InterPro" id="IPR001296">
    <property type="entry name" value="Glyco_trans_1"/>
</dbReference>
<comment type="caution">
    <text evidence="2">The sequence shown here is derived from an EMBL/GenBank/DDBJ whole genome shotgun (WGS) entry which is preliminary data.</text>
</comment>
<evidence type="ECO:0000259" key="1">
    <source>
        <dbReference type="Pfam" id="PF00534"/>
    </source>
</evidence>
<accession>A0A2D0JPJ3</accession>
<dbReference type="GO" id="GO:1901135">
    <property type="term" value="P:carbohydrate derivative metabolic process"/>
    <property type="evidence" value="ECO:0007669"/>
    <property type="project" value="UniProtKB-ARBA"/>
</dbReference>
<reference evidence="2 3" key="1">
    <citation type="journal article" date="2017" name="Nat. Microbiol.">
        <title>Natural product diversity associated with the nematode symbionts Photorhabdus and Xenorhabdus.</title>
        <authorList>
            <person name="Tobias N.J."/>
            <person name="Wolff H."/>
            <person name="Djahanschiri B."/>
            <person name="Grundmann F."/>
            <person name="Kronenwerth M."/>
            <person name="Shi Y.M."/>
            <person name="Simonyi S."/>
            <person name="Grun P."/>
            <person name="Shapiro-Ilan D."/>
            <person name="Pidot S.J."/>
            <person name="Stinear T.P."/>
            <person name="Ebersberger I."/>
            <person name="Bode H.B."/>
        </authorList>
    </citation>
    <scope>NUCLEOTIDE SEQUENCE [LARGE SCALE GENOMIC DNA]</scope>
    <source>
        <strain evidence="2 3">DSM 17902</strain>
    </source>
</reference>
<evidence type="ECO:0000313" key="3">
    <source>
        <dbReference type="Proteomes" id="UP000221980"/>
    </source>
</evidence>
<dbReference type="Gene3D" id="3.40.50.2000">
    <property type="entry name" value="Glycogen Phosphorylase B"/>
    <property type="match status" value="2"/>
</dbReference>
<dbReference type="Pfam" id="PF00534">
    <property type="entry name" value="Glycos_transf_1"/>
    <property type="match status" value="1"/>
</dbReference>